<dbReference type="Proteomes" id="UP001500021">
    <property type="component" value="Unassembled WGS sequence"/>
</dbReference>
<sequence length="332" mass="37461">MAQVAVRQYEEDEPLQDVEADQQAGKTTAEAEIKDTNDGASADKSEGEEIYYHYTVDTKDPDPWLKTHRYKILAVIMAIGLAVGGNFLYGEHQKNVLTASYVAAPKIDDLYYLDFRLMQDNLRPTEKYRMAKVSDITGNVVTLNYSSYFYPQKHELNETIRYAQLRFEKFFQEKRNNFTIAELQGMIESGAIFLVRRPDGNMLDGNLVVPDKQFEATSVFIPGNKENLAGLEHLKYETTKALAFDEFKTSADFGYAPGQVNLAQMYLTGTGVEKDVIEALAWFKKGSLQGYEPAILKYGIVCGQVESCTIEDFYQELVKAGVNIEFSKTAVN</sequence>
<feature type="transmembrane region" description="Helical" evidence="2">
    <location>
        <begin position="72"/>
        <end position="89"/>
    </location>
</feature>
<evidence type="ECO:0000256" key="2">
    <source>
        <dbReference type="SAM" id="Phobius"/>
    </source>
</evidence>
<protein>
    <recommendedName>
        <fullName evidence="5">Sel1 repeat family protein</fullName>
    </recommendedName>
</protein>
<keyword evidence="2" id="KW-0472">Membrane</keyword>
<evidence type="ECO:0000256" key="1">
    <source>
        <dbReference type="SAM" id="MobiDB-lite"/>
    </source>
</evidence>
<dbReference type="InterPro" id="IPR011990">
    <property type="entry name" value="TPR-like_helical_dom_sf"/>
</dbReference>
<gene>
    <name evidence="3" type="ORF">GCM10009111_22780</name>
</gene>
<keyword evidence="4" id="KW-1185">Reference proteome</keyword>
<evidence type="ECO:0000313" key="3">
    <source>
        <dbReference type="EMBL" id="GAA0819102.1"/>
    </source>
</evidence>
<accession>A0ABP3WHK9</accession>
<comment type="caution">
    <text evidence="3">The sequence shown here is derived from an EMBL/GenBank/DDBJ whole genome shotgun (WGS) entry which is preliminary data.</text>
</comment>
<dbReference type="RefSeq" id="WP_343817532.1">
    <property type="nucleotide sequence ID" value="NZ_BAAAFA010000007.1"/>
</dbReference>
<dbReference type="Gene3D" id="1.25.40.10">
    <property type="entry name" value="Tetratricopeptide repeat domain"/>
    <property type="match status" value="1"/>
</dbReference>
<organism evidence="3 4">
    <name type="scientific">Colwellia asteriadis</name>
    <dbReference type="NCBI Taxonomy" id="517723"/>
    <lineage>
        <taxon>Bacteria</taxon>
        <taxon>Pseudomonadati</taxon>
        <taxon>Pseudomonadota</taxon>
        <taxon>Gammaproteobacteria</taxon>
        <taxon>Alteromonadales</taxon>
        <taxon>Colwelliaceae</taxon>
        <taxon>Colwellia</taxon>
    </lineage>
</organism>
<reference evidence="4" key="1">
    <citation type="journal article" date="2019" name="Int. J. Syst. Evol. Microbiol.">
        <title>The Global Catalogue of Microorganisms (GCM) 10K type strain sequencing project: providing services to taxonomists for standard genome sequencing and annotation.</title>
        <authorList>
            <consortium name="The Broad Institute Genomics Platform"/>
            <consortium name="The Broad Institute Genome Sequencing Center for Infectious Disease"/>
            <person name="Wu L."/>
            <person name="Ma J."/>
        </authorList>
    </citation>
    <scope>NUCLEOTIDE SEQUENCE [LARGE SCALE GENOMIC DNA]</scope>
    <source>
        <strain evidence="4">JCM 15608</strain>
    </source>
</reference>
<name>A0ABP3WHK9_9GAMM</name>
<evidence type="ECO:0008006" key="5">
    <source>
        <dbReference type="Google" id="ProtNLM"/>
    </source>
</evidence>
<dbReference type="InterPro" id="IPR006597">
    <property type="entry name" value="Sel1-like"/>
</dbReference>
<feature type="compositionally biased region" description="Basic and acidic residues" evidence="1">
    <location>
        <begin position="29"/>
        <end position="44"/>
    </location>
</feature>
<keyword evidence="2" id="KW-0812">Transmembrane</keyword>
<evidence type="ECO:0000313" key="4">
    <source>
        <dbReference type="Proteomes" id="UP001500021"/>
    </source>
</evidence>
<dbReference type="SUPFAM" id="SSF81901">
    <property type="entry name" value="HCP-like"/>
    <property type="match status" value="1"/>
</dbReference>
<feature type="compositionally biased region" description="Acidic residues" evidence="1">
    <location>
        <begin position="10"/>
        <end position="20"/>
    </location>
</feature>
<keyword evidence="2" id="KW-1133">Transmembrane helix</keyword>
<dbReference type="Pfam" id="PF08238">
    <property type="entry name" value="Sel1"/>
    <property type="match status" value="1"/>
</dbReference>
<feature type="region of interest" description="Disordered" evidence="1">
    <location>
        <begin position="1"/>
        <end position="44"/>
    </location>
</feature>
<dbReference type="EMBL" id="BAAAFA010000007">
    <property type="protein sequence ID" value="GAA0819102.1"/>
    <property type="molecule type" value="Genomic_DNA"/>
</dbReference>
<dbReference type="SMART" id="SM00671">
    <property type="entry name" value="SEL1"/>
    <property type="match status" value="1"/>
</dbReference>
<proteinExistence type="predicted"/>